<proteinExistence type="predicted"/>
<organism evidence="2 3">
    <name type="scientific">Pandoravirus kuranda</name>
    <dbReference type="NCBI Taxonomy" id="3019033"/>
    <lineage>
        <taxon>Viruses</taxon>
        <taxon>Pandoravirus</taxon>
    </lineage>
</organism>
<evidence type="ECO:0000256" key="1">
    <source>
        <dbReference type="SAM" id="Phobius"/>
    </source>
</evidence>
<sequence>MASTTSGPLRELLSHPTIATLGVSAVLCTTVSYGAYTWYKTYELSVRDRAAKDHSDFFRDLTALPRPTGGESFSSTDGRAVNFEGSSACFRAITMRSVLSWNSSRVGGVACDLSHHLPLVRIVTLHSEVACAAGAGRLQCTDTVRSIEKPGYSGRVLVARNSGVWRLWSVM</sequence>
<protein>
    <submittedName>
        <fullName evidence="2">Uncharacterized protein</fullName>
    </submittedName>
</protein>
<name>A0AA95EJF0_9VIRU</name>
<keyword evidence="1" id="KW-0472">Membrane</keyword>
<keyword evidence="1" id="KW-1133">Transmembrane helix</keyword>
<gene>
    <name evidence="2" type="ORF">pkur_cds_835</name>
</gene>
<keyword evidence="1" id="KW-0812">Transmembrane</keyword>
<evidence type="ECO:0000313" key="2">
    <source>
        <dbReference type="EMBL" id="WBR15009.1"/>
    </source>
</evidence>
<dbReference type="Proteomes" id="UP001185135">
    <property type="component" value="Segment"/>
</dbReference>
<dbReference type="EMBL" id="ON887157">
    <property type="protein sequence ID" value="WBR15009.1"/>
    <property type="molecule type" value="Genomic_DNA"/>
</dbReference>
<accession>A0AA95EJF0</accession>
<reference evidence="2" key="1">
    <citation type="submission" date="2022-06" db="EMBL/GenBank/DDBJ databases">
        <authorList>
            <person name="Legendre M."/>
            <person name="Claverie J.-M."/>
            <person name="Alempic J.-M."/>
            <person name="Abergel C."/>
        </authorList>
    </citation>
    <scope>NUCLEOTIDE SEQUENCE</scope>
    <source>
        <strain evidence="2">Kuranda</strain>
    </source>
</reference>
<feature type="transmembrane region" description="Helical" evidence="1">
    <location>
        <begin position="18"/>
        <end position="39"/>
    </location>
</feature>
<evidence type="ECO:0000313" key="3">
    <source>
        <dbReference type="Proteomes" id="UP001185135"/>
    </source>
</evidence>